<proteinExistence type="predicted"/>
<gene>
    <name evidence="2" type="ordered locus">TEQUI_1135</name>
</gene>
<dbReference type="SUPFAM" id="SSF52540">
    <property type="entry name" value="P-loop containing nucleoside triphosphate hydrolases"/>
    <property type="match status" value="1"/>
</dbReference>
<dbReference type="KEGG" id="teq:TEQUI_1135"/>
<evidence type="ECO:0000259" key="1">
    <source>
        <dbReference type="Pfam" id="PF05872"/>
    </source>
</evidence>
<feature type="domain" description="Helicase HerA-like C-terminal" evidence="1">
    <location>
        <begin position="9"/>
        <end position="129"/>
    </location>
</feature>
<dbReference type="EMBL" id="CP002456">
    <property type="protein sequence ID" value="ADU92059.1"/>
    <property type="molecule type" value="Genomic_DNA"/>
</dbReference>
<name>A0A654KI44_TAYEM</name>
<dbReference type="GO" id="GO:0005524">
    <property type="term" value="F:ATP binding"/>
    <property type="evidence" value="ECO:0007669"/>
    <property type="project" value="UniProtKB-KW"/>
</dbReference>
<dbReference type="InterPro" id="IPR051162">
    <property type="entry name" value="T4SS_component"/>
</dbReference>
<reference evidence="2 3" key="1">
    <citation type="journal article" date="2011" name="J. Bacteriol.">
        <title>Genome sequence of Taylorella equigenitalis MCE9, the causative agent of contagious equine metritis.</title>
        <authorList>
            <person name="Hebert L."/>
            <person name="Moumen B."/>
            <person name="Duquesne F."/>
            <person name="Breuil M.F."/>
            <person name="Laugier C."/>
            <person name="Batto J.M."/>
            <person name="Renault P."/>
            <person name="Petry S."/>
        </authorList>
    </citation>
    <scope>NUCLEOTIDE SEQUENCE [LARGE SCALE GENOMIC DNA]</scope>
    <source>
        <strain evidence="2 3">MCE9</strain>
    </source>
</reference>
<dbReference type="InterPro" id="IPR033186">
    <property type="entry name" value="HerA_C"/>
</dbReference>
<evidence type="ECO:0000313" key="3">
    <source>
        <dbReference type="Proteomes" id="UP000007472"/>
    </source>
</evidence>
<keyword evidence="2" id="KW-0067">ATP-binding</keyword>
<keyword evidence="2" id="KW-0547">Nucleotide-binding</keyword>
<dbReference type="Pfam" id="PF05872">
    <property type="entry name" value="HerA_C"/>
    <property type="match status" value="1"/>
</dbReference>
<dbReference type="PANTHER" id="PTHR30121">
    <property type="entry name" value="UNCHARACTERIZED PROTEIN YJGR-RELATED"/>
    <property type="match status" value="1"/>
</dbReference>
<sequence>MAEPILVAKGSENFVYMLPKLANRHGCITGATGTGKTVTLQVLAQAFSKIGVPVFMADVKGDITGISQPGVASPKLMERLQKYGLPTPDFSACPVTLWDLFGVQGHPIRATISDMGPLLLSRILDLNDT</sequence>
<dbReference type="Gene3D" id="3.40.50.300">
    <property type="entry name" value="P-loop containing nucleotide triphosphate hydrolases"/>
    <property type="match status" value="1"/>
</dbReference>
<dbReference type="InterPro" id="IPR027417">
    <property type="entry name" value="P-loop_NTPase"/>
</dbReference>
<dbReference type="AlphaFoldDB" id="A0A654KI44"/>
<evidence type="ECO:0000313" key="2">
    <source>
        <dbReference type="EMBL" id="ADU92059.1"/>
    </source>
</evidence>
<protein>
    <submittedName>
        <fullName evidence="2">Conserved ATP-binding protein</fullName>
    </submittedName>
</protein>
<accession>A0A654KI44</accession>
<dbReference type="Proteomes" id="UP000007472">
    <property type="component" value="Chromosome"/>
</dbReference>
<organism evidence="2 3">
    <name type="scientific">Taylorella equigenitalis (strain MCE9)</name>
    <dbReference type="NCBI Taxonomy" id="937774"/>
    <lineage>
        <taxon>Bacteria</taxon>
        <taxon>Pseudomonadati</taxon>
        <taxon>Pseudomonadota</taxon>
        <taxon>Betaproteobacteria</taxon>
        <taxon>Burkholderiales</taxon>
        <taxon>Alcaligenaceae</taxon>
        <taxon>Taylorella</taxon>
    </lineage>
</organism>
<dbReference type="PANTHER" id="PTHR30121:SF6">
    <property type="entry name" value="SLR6007 PROTEIN"/>
    <property type="match status" value="1"/>
</dbReference>